<protein>
    <recommendedName>
        <fullName evidence="9">Partial AB-hydrolase lipase domain-containing protein</fullName>
    </recommendedName>
</protein>
<dbReference type="GO" id="GO:0016042">
    <property type="term" value="P:lipid catabolic process"/>
    <property type="evidence" value="ECO:0007669"/>
    <property type="project" value="UniProtKB-KW"/>
</dbReference>
<feature type="compositionally biased region" description="Low complexity" evidence="7">
    <location>
        <begin position="132"/>
        <end position="169"/>
    </location>
</feature>
<evidence type="ECO:0000313" key="10">
    <source>
        <dbReference type="EMBL" id="CAB3251013.1"/>
    </source>
</evidence>
<organism evidence="10 11">
    <name type="scientific">Arctia plantaginis</name>
    <name type="common">Wood tiger moth</name>
    <name type="synonym">Phalaena plantaginis</name>
    <dbReference type="NCBI Taxonomy" id="874455"/>
    <lineage>
        <taxon>Eukaryota</taxon>
        <taxon>Metazoa</taxon>
        <taxon>Ecdysozoa</taxon>
        <taxon>Arthropoda</taxon>
        <taxon>Hexapoda</taxon>
        <taxon>Insecta</taxon>
        <taxon>Pterygota</taxon>
        <taxon>Neoptera</taxon>
        <taxon>Endopterygota</taxon>
        <taxon>Lepidoptera</taxon>
        <taxon>Glossata</taxon>
        <taxon>Ditrysia</taxon>
        <taxon>Noctuoidea</taxon>
        <taxon>Erebidae</taxon>
        <taxon>Arctiinae</taxon>
        <taxon>Arctia</taxon>
    </lineage>
</organism>
<accession>A0A8S1AWU2</accession>
<evidence type="ECO:0000256" key="4">
    <source>
        <dbReference type="ARBA" id="ARBA00022963"/>
    </source>
</evidence>
<evidence type="ECO:0000256" key="2">
    <source>
        <dbReference type="ARBA" id="ARBA00022729"/>
    </source>
</evidence>
<dbReference type="SUPFAM" id="SSF53474">
    <property type="entry name" value="alpha/beta-Hydrolases"/>
    <property type="match status" value="1"/>
</dbReference>
<gene>
    <name evidence="10" type="ORF">APLA_LOCUS13448</name>
</gene>
<evidence type="ECO:0000313" key="11">
    <source>
        <dbReference type="Proteomes" id="UP000494256"/>
    </source>
</evidence>
<proteinExistence type="inferred from homology"/>
<dbReference type="GO" id="GO:0016787">
    <property type="term" value="F:hydrolase activity"/>
    <property type="evidence" value="ECO:0007669"/>
    <property type="project" value="UniProtKB-KW"/>
</dbReference>
<keyword evidence="5" id="KW-0443">Lipid metabolism</keyword>
<evidence type="ECO:0000256" key="5">
    <source>
        <dbReference type="ARBA" id="ARBA00023098"/>
    </source>
</evidence>
<feature type="chain" id="PRO_5035787478" description="Partial AB-hydrolase lipase domain-containing protein" evidence="8">
    <location>
        <begin position="19"/>
        <end position="643"/>
    </location>
</feature>
<feature type="signal peptide" evidence="8">
    <location>
        <begin position="1"/>
        <end position="18"/>
    </location>
</feature>
<feature type="region of interest" description="Disordered" evidence="7">
    <location>
        <begin position="67"/>
        <end position="177"/>
    </location>
</feature>
<keyword evidence="2 8" id="KW-0732">Signal</keyword>
<keyword evidence="4" id="KW-0442">Lipid degradation</keyword>
<dbReference type="Gene3D" id="3.40.50.1820">
    <property type="entry name" value="alpha/beta hydrolase"/>
    <property type="match status" value="1"/>
</dbReference>
<evidence type="ECO:0000256" key="7">
    <source>
        <dbReference type="SAM" id="MobiDB-lite"/>
    </source>
</evidence>
<dbReference type="PANTHER" id="PTHR11005">
    <property type="entry name" value="LYSOSOMAL ACID LIPASE-RELATED"/>
    <property type="match status" value="1"/>
</dbReference>
<dbReference type="Pfam" id="PF04083">
    <property type="entry name" value="Abhydro_lipase"/>
    <property type="match status" value="1"/>
</dbReference>
<dbReference type="FunFam" id="3.40.50.1820:FF:000057">
    <property type="entry name" value="Lipase"/>
    <property type="match status" value="1"/>
</dbReference>
<dbReference type="Proteomes" id="UP000494256">
    <property type="component" value="Unassembled WGS sequence"/>
</dbReference>
<dbReference type="EMBL" id="CADEBD010000353">
    <property type="protein sequence ID" value="CAB3251013.1"/>
    <property type="molecule type" value="Genomic_DNA"/>
</dbReference>
<evidence type="ECO:0000259" key="9">
    <source>
        <dbReference type="Pfam" id="PF04083"/>
    </source>
</evidence>
<evidence type="ECO:0000256" key="3">
    <source>
        <dbReference type="ARBA" id="ARBA00022801"/>
    </source>
</evidence>
<dbReference type="OrthoDB" id="3437960at2759"/>
<comment type="similarity">
    <text evidence="1">Belongs to the AB hydrolase superfamily. Lipase family.</text>
</comment>
<dbReference type="InterPro" id="IPR006693">
    <property type="entry name" value="AB_hydrolase_lipase"/>
</dbReference>
<evidence type="ECO:0000256" key="8">
    <source>
        <dbReference type="SAM" id="SignalP"/>
    </source>
</evidence>
<dbReference type="InterPro" id="IPR029058">
    <property type="entry name" value="AB_hydrolase_fold"/>
</dbReference>
<comment type="caution">
    <text evidence="10">The sequence shown here is derived from an EMBL/GenBank/DDBJ whole genome shotgun (WGS) entry which is preliminary data.</text>
</comment>
<dbReference type="AlphaFoldDB" id="A0A8S1AWU2"/>
<sequence>MKAVHVLLCLALAHGIGASIFKHKDRQTDNLDFEQLKHINIIQRQHRNQPSNNEWHQNHQHHQLPGLMHSHQQEQKQDQERDQPGPSYREGLEKTQNSQEQQYRHYENYEQPSYQMKHHSSSAQQLEEQVRKQYSSYKQLQNSQLNQQNHRRSISSSSEGSQSSQESQEWGQYNDNVKPNLNDEIYRWIPQDPASSLENQNIAKHDVIERKVHMGVSSSISVQDKEELEKIFSDAQKAMKQLSDDEKMQFHQSLEHAKLQHNEDAEANATQLVRKNRYLVEEHIVKTDDGYILTLFRIPSNIQPRDLKKRPVVFLMHSIDGSADDWLLMGPKKSLPYLLSDAGYDVWLGNARGNKYCKKHVSKHSAVSDFWQYSIDEIALHDLPAMIDYALETTKQEKLFYIGHSQGSTAFFALTATRPEYNDKIIMMYALSPIVYMNNTRSPLFRMMSPSSHFYNRLKQQLGSGPFTPNKKLIRAVGGAMLEAQTGCKDVSSNINFVMAGVNLHVSDAQLMSVVMRHLPAGTSSKVIKQYGQAVASQEFRRYDYGPKINVNVYGKEQPPKYEMENVKVPVSLYYSEDDWLAHPKDVERLEKELPNVKETHKVSEEHFGNMDFQFSTNAPEMVYKSLIESMQKIEEHVSTTIV</sequence>
<feature type="compositionally biased region" description="Basic and acidic residues" evidence="7">
    <location>
        <begin position="71"/>
        <end position="83"/>
    </location>
</feature>
<feature type="domain" description="Partial AB-hydrolase lipase" evidence="9">
    <location>
        <begin position="270"/>
        <end position="329"/>
    </location>
</feature>
<keyword evidence="3" id="KW-0378">Hydrolase</keyword>
<keyword evidence="6" id="KW-0325">Glycoprotein</keyword>
<evidence type="ECO:0000256" key="1">
    <source>
        <dbReference type="ARBA" id="ARBA00010701"/>
    </source>
</evidence>
<name>A0A8S1AWU2_ARCPL</name>
<reference evidence="10 11" key="1">
    <citation type="submission" date="2020-04" db="EMBL/GenBank/DDBJ databases">
        <authorList>
            <person name="Wallbank WR R."/>
            <person name="Pardo Diaz C."/>
            <person name="Kozak K."/>
            <person name="Martin S."/>
            <person name="Jiggins C."/>
            <person name="Moest M."/>
            <person name="Warren A I."/>
            <person name="Byers J.R.P. K."/>
            <person name="Montejo-Kovacevich G."/>
            <person name="Yen C E."/>
        </authorList>
    </citation>
    <scope>NUCLEOTIDE SEQUENCE [LARGE SCALE GENOMIC DNA]</scope>
</reference>
<evidence type="ECO:0000256" key="6">
    <source>
        <dbReference type="ARBA" id="ARBA00023180"/>
    </source>
</evidence>